<sequence length="766" mass="86331">MANFLQFLTILAIGLPSLLWSPAYGLNPSFSFPNLVDTYLGTFPLESIVTRFLRLRRPYNTSQLEGQADSYLNTIVGSFPGKGNNLTAPCYEDVKIWMGDMFLGQGYALKMLDSFFKVPPGLTKGHLLMLGSHDMCMRVEAMPYTSQYRNSSELVPAANYCIVRLQIALAANASQPLPPLATCFPASCTARDADILILSVVNIINATVDLVTPTGKTLCNSEIPSEPGTSATWMIVGGFAITCLCATIVHLLARPFDHRYNRNTDIKPLAGPNTAEQSGLSTRAVSSMMEMGPVQTEKSANWRTESFVGSRMEMELEKVPVYIRLILCFSLVDNTSRLFAPEAGELRYLNGIRVMSMWWVLLGHIHQLGEIFFSNRMDIIENLKGYPQQLILSAPFAVDTFFLLSGLAVTYSLLRAVDQHKSWAPFVLSYVRRFARILPLYMVILLIYMFVVPYVVDGPYAILVRQEGSPTEYCKTYWWTNLLMVSNVVPVDKSKMCMPWTWFISADWQLFIVTPPIVAFLSRFPKSGLALLVLLLGGCVATVSSLVYVYGLPLTIRDLHGRIETEKEYQPEREYIYDKPWQGGINYIVGVILAYHIFVRRGSDFARRFKTVLFIFGWAVAFVLAYFAIFGLYYGGFETKTQMSVQKRAVYAGLSRLGWALAVGWVIYACHHGISKTVRSFLSLPIWTPLSRLTYAAFLVHFLILQLYFTSLRSMLFYTTHQVLTIFLAQIVAVYAAAFVASLAIETPVRRLIQLTLTEAVYWMRH</sequence>
<feature type="transmembrane region" description="Helical" evidence="1">
    <location>
        <begin position="611"/>
        <end position="637"/>
    </location>
</feature>
<dbReference type="Pfam" id="PF01757">
    <property type="entry name" value="Acyl_transf_3"/>
    <property type="match status" value="1"/>
</dbReference>
<dbReference type="InterPro" id="IPR006621">
    <property type="entry name" value="Nose-resist-to-fluoxetine_N"/>
</dbReference>
<dbReference type="OrthoDB" id="207378at2759"/>
<feature type="domain" description="Nose resistant-to-fluoxetine protein N-terminal" evidence="3">
    <location>
        <begin position="87"/>
        <end position="211"/>
    </location>
</feature>
<feature type="transmembrane region" description="Helical" evidence="1">
    <location>
        <begin position="390"/>
        <end position="414"/>
    </location>
</feature>
<evidence type="ECO:0000313" key="5">
    <source>
        <dbReference type="Proteomes" id="UP000192578"/>
    </source>
</evidence>
<dbReference type="EMBL" id="MTYJ01000022">
    <property type="protein sequence ID" value="OQV21569.1"/>
    <property type="molecule type" value="Genomic_DNA"/>
</dbReference>
<organism evidence="4 5">
    <name type="scientific">Hypsibius exemplaris</name>
    <name type="common">Freshwater tardigrade</name>
    <dbReference type="NCBI Taxonomy" id="2072580"/>
    <lineage>
        <taxon>Eukaryota</taxon>
        <taxon>Metazoa</taxon>
        <taxon>Ecdysozoa</taxon>
        <taxon>Tardigrada</taxon>
        <taxon>Eutardigrada</taxon>
        <taxon>Parachela</taxon>
        <taxon>Hypsibioidea</taxon>
        <taxon>Hypsibiidae</taxon>
        <taxon>Hypsibius</taxon>
    </lineage>
</organism>
<feature type="transmembrane region" description="Helical" evidence="1">
    <location>
        <begin position="528"/>
        <end position="550"/>
    </location>
</feature>
<keyword evidence="5" id="KW-1185">Reference proteome</keyword>
<dbReference type="InterPro" id="IPR002656">
    <property type="entry name" value="Acyl_transf_3_dom"/>
</dbReference>
<accession>A0A1W0X257</accession>
<evidence type="ECO:0000259" key="3">
    <source>
        <dbReference type="SMART" id="SM00703"/>
    </source>
</evidence>
<dbReference type="InterPro" id="IPR052728">
    <property type="entry name" value="O2_lipid_transport_reg"/>
</dbReference>
<feature type="signal peptide" evidence="2">
    <location>
        <begin position="1"/>
        <end position="25"/>
    </location>
</feature>
<evidence type="ECO:0000256" key="1">
    <source>
        <dbReference type="SAM" id="Phobius"/>
    </source>
</evidence>
<feature type="transmembrane region" description="Helical" evidence="1">
    <location>
        <begin position="649"/>
        <end position="670"/>
    </location>
</feature>
<comment type="caution">
    <text evidence="4">The sequence shown here is derived from an EMBL/GenBank/DDBJ whole genome shotgun (WGS) entry which is preliminary data.</text>
</comment>
<dbReference type="PANTHER" id="PTHR11161">
    <property type="entry name" value="O-ACYLTRANSFERASE"/>
    <property type="match status" value="1"/>
</dbReference>
<dbReference type="Pfam" id="PF20146">
    <property type="entry name" value="NRF"/>
    <property type="match status" value="1"/>
</dbReference>
<protein>
    <submittedName>
        <fullName evidence="4">Nose resistant to fluoxetine protein 6</fullName>
    </submittedName>
</protein>
<feature type="chain" id="PRO_5010731684" evidence="2">
    <location>
        <begin position="26"/>
        <end position="766"/>
    </location>
</feature>
<evidence type="ECO:0000313" key="4">
    <source>
        <dbReference type="EMBL" id="OQV21569.1"/>
    </source>
</evidence>
<dbReference type="AlphaFoldDB" id="A0A1W0X257"/>
<keyword evidence="2" id="KW-0732">Signal</keyword>
<keyword evidence="1" id="KW-0472">Membrane</keyword>
<dbReference type="Proteomes" id="UP000192578">
    <property type="component" value="Unassembled WGS sequence"/>
</dbReference>
<keyword evidence="1" id="KW-0812">Transmembrane</keyword>
<dbReference type="SMART" id="SM00703">
    <property type="entry name" value="NRF"/>
    <property type="match status" value="1"/>
</dbReference>
<dbReference type="GO" id="GO:0016747">
    <property type="term" value="F:acyltransferase activity, transferring groups other than amino-acyl groups"/>
    <property type="evidence" value="ECO:0007669"/>
    <property type="project" value="InterPro"/>
</dbReference>
<reference evidence="5" key="1">
    <citation type="submission" date="2017-01" db="EMBL/GenBank/DDBJ databases">
        <title>Comparative genomics of anhydrobiosis in the tardigrade Hypsibius dujardini.</title>
        <authorList>
            <person name="Yoshida Y."/>
            <person name="Koutsovoulos G."/>
            <person name="Laetsch D."/>
            <person name="Stevens L."/>
            <person name="Kumar S."/>
            <person name="Horikawa D."/>
            <person name="Ishino K."/>
            <person name="Komine S."/>
            <person name="Tomita M."/>
            <person name="Blaxter M."/>
            <person name="Arakawa K."/>
        </authorList>
    </citation>
    <scope>NUCLEOTIDE SEQUENCE [LARGE SCALE GENOMIC DNA]</scope>
    <source>
        <strain evidence="5">Z151</strain>
    </source>
</reference>
<proteinExistence type="predicted"/>
<name>A0A1W0X257_HYPEX</name>
<feature type="transmembrane region" description="Helical" evidence="1">
    <location>
        <begin position="434"/>
        <end position="456"/>
    </location>
</feature>
<keyword evidence="1" id="KW-1133">Transmembrane helix</keyword>
<feature type="transmembrane region" description="Helical" evidence="1">
    <location>
        <begin position="690"/>
        <end position="709"/>
    </location>
</feature>
<feature type="transmembrane region" description="Helical" evidence="1">
    <location>
        <begin position="231"/>
        <end position="253"/>
    </location>
</feature>
<dbReference type="PANTHER" id="PTHR11161:SF12">
    <property type="entry name" value="ACYLTRANSFERASE 3 DOMAIN-CONTAINING PROTEIN-RELATED"/>
    <property type="match status" value="1"/>
</dbReference>
<gene>
    <name evidence="4" type="ORF">BV898_04471</name>
</gene>
<evidence type="ECO:0000256" key="2">
    <source>
        <dbReference type="SAM" id="SignalP"/>
    </source>
</evidence>
<feature type="transmembrane region" description="Helical" evidence="1">
    <location>
        <begin position="581"/>
        <end position="599"/>
    </location>
</feature>
<feature type="transmembrane region" description="Helical" evidence="1">
    <location>
        <begin position="721"/>
        <end position="745"/>
    </location>
</feature>
<feature type="transmembrane region" description="Helical" evidence="1">
    <location>
        <begin position="500"/>
        <end position="521"/>
    </location>
</feature>